<sequence>MTNLWIEEFEKLSISEQNMFRKCVNSILAKTFTISETYDEDTGMMKSNPEYRFIDRNFEIINTYLSYAGWNLLKDRNLGVIYIESEYEYNRLHLNSITTLFIYTLRLLYDEEREKLTLRSTIPVTTYDVVSRLMTFNTLKRKPSDKDLSDTFKLLSRFNIIQKLSGDWTEPDCKLIIFPSILMVLPNDSIGRIFSSLQEDLASDLQPNGDERNEIDETYEIGETYENDDVDDIDPDVIRGEENQ</sequence>
<evidence type="ECO:0000256" key="1">
    <source>
        <dbReference type="SAM" id="MobiDB-lite"/>
    </source>
</evidence>
<name>A0A0L6JV12_9FIRM</name>
<dbReference type="AlphaFoldDB" id="A0A0L6JV12"/>
<organism evidence="2 3">
    <name type="scientific">Pseudobacteroides cellulosolvens ATCC 35603 = DSM 2933</name>
    <dbReference type="NCBI Taxonomy" id="398512"/>
    <lineage>
        <taxon>Bacteria</taxon>
        <taxon>Bacillati</taxon>
        <taxon>Bacillota</taxon>
        <taxon>Clostridia</taxon>
        <taxon>Eubacteriales</taxon>
        <taxon>Oscillospiraceae</taxon>
        <taxon>Pseudobacteroides</taxon>
    </lineage>
</organism>
<dbReference type="eggNOG" id="ENOG5030Y6D">
    <property type="taxonomic scope" value="Bacteria"/>
</dbReference>
<accession>A0A0L6JV12</accession>
<reference evidence="3" key="1">
    <citation type="submission" date="2015-07" db="EMBL/GenBank/DDBJ databases">
        <title>Near-Complete Genome Sequence of the Cellulolytic Bacterium Bacteroides (Pseudobacteroides) cellulosolvens ATCC 35603.</title>
        <authorList>
            <person name="Dassa B."/>
            <person name="Utturkar S.M."/>
            <person name="Klingeman D.M."/>
            <person name="Hurt R.A."/>
            <person name="Keller M."/>
            <person name="Xu J."/>
            <person name="Reddy Y.H.K."/>
            <person name="Borovok I."/>
            <person name="Grinberg I.R."/>
            <person name="Lamed R."/>
            <person name="Zhivin O."/>
            <person name="Bayer E.A."/>
            <person name="Brown S.D."/>
        </authorList>
    </citation>
    <scope>NUCLEOTIDE SEQUENCE [LARGE SCALE GENOMIC DNA]</scope>
    <source>
        <strain evidence="3">DSM 2933</strain>
    </source>
</reference>
<feature type="region of interest" description="Disordered" evidence="1">
    <location>
        <begin position="203"/>
        <end position="244"/>
    </location>
</feature>
<dbReference type="InterPro" id="IPR025449">
    <property type="entry name" value="JetB"/>
</dbReference>
<proteinExistence type="predicted"/>
<comment type="caution">
    <text evidence="2">The sequence shown here is derived from an EMBL/GenBank/DDBJ whole genome shotgun (WGS) entry which is preliminary data.</text>
</comment>
<evidence type="ECO:0000313" key="3">
    <source>
        <dbReference type="Proteomes" id="UP000036923"/>
    </source>
</evidence>
<evidence type="ECO:0008006" key="4">
    <source>
        <dbReference type="Google" id="ProtNLM"/>
    </source>
</evidence>
<evidence type="ECO:0000313" key="2">
    <source>
        <dbReference type="EMBL" id="KNY29668.1"/>
    </source>
</evidence>
<dbReference type="OrthoDB" id="160982at2"/>
<dbReference type="Proteomes" id="UP000036923">
    <property type="component" value="Unassembled WGS sequence"/>
</dbReference>
<feature type="compositionally biased region" description="Acidic residues" evidence="1">
    <location>
        <begin position="213"/>
        <end position="235"/>
    </location>
</feature>
<dbReference type="RefSeq" id="WP_036935108.1">
    <property type="nucleotide sequence ID" value="NZ_JQKC01000001.1"/>
</dbReference>
<dbReference type="Pfam" id="PF13835">
    <property type="entry name" value="DUF4194"/>
    <property type="match status" value="1"/>
</dbReference>
<keyword evidence="3" id="KW-1185">Reference proteome</keyword>
<gene>
    <name evidence="2" type="ORF">Bccel_4942</name>
</gene>
<dbReference type="EMBL" id="LGTC01000001">
    <property type="protein sequence ID" value="KNY29668.1"/>
    <property type="molecule type" value="Genomic_DNA"/>
</dbReference>
<dbReference type="STRING" id="398512.Bccel_4942"/>
<protein>
    <recommendedName>
        <fullName evidence="4">DUF4194 domain-containing protein</fullName>
    </recommendedName>
</protein>